<evidence type="ECO:0000313" key="16">
    <source>
        <dbReference type="Proteomes" id="UP000034182"/>
    </source>
</evidence>
<feature type="region of interest" description="Disordered" evidence="13">
    <location>
        <begin position="312"/>
        <end position="377"/>
    </location>
</feature>
<gene>
    <name evidence="15" type="ORF">UCDDS831_g01698</name>
</gene>
<evidence type="ECO:0000256" key="10">
    <source>
        <dbReference type="ARBA" id="ARBA00041495"/>
    </source>
</evidence>
<keyword evidence="4" id="KW-0964">Secreted</keyword>
<evidence type="ECO:0000256" key="9">
    <source>
        <dbReference type="ARBA" id="ARBA00039284"/>
    </source>
</evidence>
<evidence type="ECO:0000256" key="5">
    <source>
        <dbReference type="ARBA" id="ARBA00022729"/>
    </source>
</evidence>
<dbReference type="Gene3D" id="3.20.20.80">
    <property type="entry name" value="Glycosidases"/>
    <property type="match status" value="2"/>
</dbReference>
<dbReference type="AlphaFoldDB" id="A0A0G2GS92"/>
<evidence type="ECO:0000256" key="14">
    <source>
        <dbReference type="SAM" id="SignalP"/>
    </source>
</evidence>
<keyword evidence="6" id="KW-0378">Hydrolase</keyword>
<evidence type="ECO:0000256" key="3">
    <source>
        <dbReference type="ARBA" id="ARBA00022512"/>
    </source>
</evidence>
<evidence type="ECO:0000256" key="8">
    <source>
        <dbReference type="ARBA" id="ARBA00024983"/>
    </source>
</evidence>
<reference evidence="15 16" key="1">
    <citation type="submission" date="2015-03" db="EMBL/GenBank/DDBJ databases">
        <authorList>
            <person name="Morales-Cruz A."/>
            <person name="Amrine K.C."/>
            <person name="Cantu D."/>
        </authorList>
    </citation>
    <scope>NUCLEOTIDE SEQUENCE [LARGE SCALE GENOMIC DNA]</scope>
    <source>
        <strain evidence="15">DS831</strain>
    </source>
</reference>
<comment type="subcellular location">
    <subcellularLocation>
        <location evidence="1">Secreted</location>
        <location evidence="1">Cell wall</location>
    </subcellularLocation>
</comment>
<dbReference type="GO" id="GO:0009277">
    <property type="term" value="C:fungal-type cell wall"/>
    <property type="evidence" value="ECO:0007669"/>
    <property type="project" value="TreeGrafter"/>
</dbReference>
<dbReference type="GO" id="GO:0005576">
    <property type="term" value="C:extracellular region"/>
    <property type="evidence" value="ECO:0007669"/>
    <property type="project" value="TreeGrafter"/>
</dbReference>
<dbReference type="PANTHER" id="PTHR16631">
    <property type="entry name" value="GLUCAN 1,3-BETA-GLUCOSIDASE"/>
    <property type="match status" value="1"/>
</dbReference>
<feature type="chain" id="PRO_5002544916" description="Probable beta-glucosidase btgE" evidence="14">
    <location>
        <begin position="20"/>
        <end position="677"/>
    </location>
</feature>
<feature type="signal peptide" evidence="14">
    <location>
        <begin position="1"/>
        <end position="19"/>
    </location>
</feature>
<protein>
    <recommendedName>
        <fullName evidence="9">Probable beta-glucosidase btgE</fullName>
    </recommendedName>
    <alternativeName>
        <fullName evidence="10">Beta-D-glucoside glucohydrolase btgE</fullName>
    </alternativeName>
    <alternativeName>
        <fullName evidence="12">Cellobiase btgE</fullName>
    </alternativeName>
    <alternativeName>
        <fullName evidence="11">Gentiobiase btgE</fullName>
    </alternativeName>
</protein>
<dbReference type="EMBL" id="LAQI01000033">
    <property type="protein sequence ID" value="KKY26188.1"/>
    <property type="molecule type" value="Genomic_DNA"/>
</dbReference>
<proteinExistence type="inferred from homology"/>
<dbReference type="GO" id="GO:0009986">
    <property type="term" value="C:cell surface"/>
    <property type="evidence" value="ECO:0007669"/>
    <property type="project" value="TreeGrafter"/>
</dbReference>
<keyword evidence="7" id="KW-0326">Glycosidase</keyword>
<dbReference type="GO" id="GO:0042973">
    <property type="term" value="F:glucan endo-1,3-beta-D-glucosidase activity"/>
    <property type="evidence" value="ECO:0007669"/>
    <property type="project" value="TreeGrafter"/>
</dbReference>
<dbReference type="InterPro" id="IPR050732">
    <property type="entry name" value="Beta-glucan_modifiers"/>
</dbReference>
<evidence type="ECO:0000256" key="12">
    <source>
        <dbReference type="ARBA" id="ARBA00042762"/>
    </source>
</evidence>
<feature type="compositionally biased region" description="Low complexity" evidence="13">
    <location>
        <begin position="312"/>
        <end position="370"/>
    </location>
</feature>
<feature type="region of interest" description="Disordered" evidence="13">
    <location>
        <begin position="68"/>
        <end position="177"/>
    </location>
</feature>
<evidence type="ECO:0000256" key="13">
    <source>
        <dbReference type="SAM" id="MobiDB-lite"/>
    </source>
</evidence>
<dbReference type="InterPro" id="IPR017853">
    <property type="entry name" value="GH"/>
</dbReference>
<evidence type="ECO:0000256" key="2">
    <source>
        <dbReference type="ARBA" id="ARBA00008773"/>
    </source>
</evidence>
<feature type="compositionally biased region" description="Low complexity" evidence="13">
    <location>
        <begin position="69"/>
        <end position="167"/>
    </location>
</feature>
<evidence type="ECO:0000256" key="7">
    <source>
        <dbReference type="ARBA" id="ARBA00023295"/>
    </source>
</evidence>
<organism evidence="15 16">
    <name type="scientific">Diplodia seriata</name>
    <dbReference type="NCBI Taxonomy" id="420778"/>
    <lineage>
        <taxon>Eukaryota</taxon>
        <taxon>Fungi</taxon>
        <taxon>Dikarya</taxon>
        <taxon>Ascomycota</taxon>
        <taxon>Pezizomycotina</taxon>
        <taxon>Dothideomycetes</taxon>
        <taxon>Dothideomycetes incertae sedis</taxon>
        <taxon>Botryosphaeriales</taxon>
        <taxon>Botryosphaeriaceae</taxon>
        <taxon>Diplodia</taxon>
    </lineage>
</organism>
<reference evidence="15 16" key="2">
    <citation type="submission" date="2015-05" db="EMBL/GenBank/DDBJ databases">
        <title>Distinctive expansion of gene families associated with plant cell wall degradation and secondary metabolism in the genomes of grapevine trunk pathogens.</title>
        <authorList>
            <person name="Lawrence D.P."/>
            <person name="Travadon R."/>
            <person name="Rolshausen P.E."/>
            <person name="Baumgartner K."/>
        </authorList>
    </citation>
    <scope>NUCLEOTIDE SEQUENCE [LARGE SCALE GENOMIC DNA]</scope>
    <source>
        <strain evidence="15">DS831</strain>
    </source>
</reference>
<comment type="similarity">
    <text evidence="2">Belongs to the glycosyl hydrolase 17 family.</text>
</comment>
<dbReference type="PANTHER" id="PTHR16631:SF24">
    <property type="entry name" value="FAMILY 17 GLUCOSIDASE SCW11-RELATED"/>
    <property type="match status" value="1"/>
</dbReference>
<keyword evidence="5 14" id="KW-0732">Signal</keyword>
<keyword evidence="3" id="KW-0134">Cell wall</keyword>
<dbReference type="SUPFAM" id="SSF51445">
    <property type="entry name" value="(Trans)glycosidases"/>
    <property type="match status" value="1"/>
</dbReference>
<dbReference type="GO" id="GO:0071555">
    <property type="term" value="P:cell wall organization"/>
    <property type="evidence" value="ECO:0007669"/>
    <property type="project" value="TreeGrafter"/>
</dbReference>
<evidence type="ECO:0000256" key="11">
    <source>
        <dbReference type="ARBA" id="ARBA00041516"/>
    </source>
</evidence>
<evidence type="ECO:0000256" key="4">
    <source>
        <dbReference type="ARBA" id="ARBA00022525"/>
    </source>
</evidence>
<evidence type="ECO:0000256" key="6">
    <source>
        <dbReference type="ARBA" id="ARBA00022801"/>
    </source>
</evidence>
<evidence type="ECO:0000313" key="15">
    <source>
        <dbReference type="EMBL" id="KKY26188.1"/>
    </source>
</evidence>
<dbReference type="Proteomes" id="UP000034182">
    <property type="component" value="Unassembled WGS sequence"/>
</dbReference>
<name>A0A0G2GS92_9PEZI</name>
<sequence>MKSALIAVAATALLGNAAAAGGVHDRHQGFHNRRNALEVRNDDGEVCGCTTYVTTVTGPATIAPTPEYSAPVASPSSPAGVPSAGVPAGSPSAPAGTPSAPAGSPSSPAGVPSAPAGTPSAPAGSPSSPAGAPSSSNVEGVPGTTPAAATTPAAGVPSSAAPSQPATPESPAPTPVVSTYATPGTYTIPATTITVQDTTTVCGATTTSLTPGVNTYGGVTTSVVTATTITCPYATIETADSTTTSVIKTTTYTCPAGGEYTVVPPYTTSVPEGTVTHYPTPATYTPGTYTAPEQTVTITKTNDVYVCPAATPLGGTPSGSSPATATPTSSVDGVVGSPSSTPAPVSSTPAGAVGTPSASTPAAAASSTPSQGAGGFTHNGNQWAMTYTPYSSDGQCREASGVMEDLKDIKSKGFTTVRLYATDCDGLKTVGDACKELGLRMIIGIYVKETGLSGSDISEQVTDIIQWGQGGMWELVDLVVVGNEAVFNGYCTASELASFITSFKSKITSAGLSLTKITTTETLNILQGTEFSALCDAIDVIGVNVQPYFNSECTADKAGDFVVSQLELAKKACPNVSDVLNLESGWPHQGGANGAASASGDEQATAIKSIIEKAGTNSVIFSYGDDSWKSSGEFGVEQYFGCADQFELVSGTLKIGGLSLSLDIGSDGIDLDLDLNL</sequence>
<accession>A0A0G2GS92</accession>
<comment type="function">
    <text evidence="8">Beta-glucosidases are one of a number of cellulolytic enzymes involved in the degradation of cellulosic biomass. Catalyzes the last step releasing glucose from the inhibitory cellobiose.</text>
</comment>
<evidence type="ECO:0000256" key="1">
    <source>
        <dbReference type="ARBA" id="ARBA00004191"/>
    </source>
</evidence>
<comment type="caution">
    <text evidence="15">The sequence shown here is derived from an EMBL/GenBank/DDBJ whole genome shotgun (WGS) entry which is preliminary data.</text>
</comment>